<evidence type="ECO:0000259" key="2">
    <source>
        <dbReference type="PROSITE" id="PS51819"/>
    </source>
</evidence>
<dbReference type="InterPro" id="IPR004360">
    <property type="entry name" value="Glyas_Fos-R_dOase_dom"/>
</dbReference>
<dbReference type="Gene3D" id="3.10.180.10">
    <property type="entry name" value="2,3-Dihydroxybiphenyl 1,2-Dioxygenase, domain 1"/>
    <property type="match status" value="1"/>
</dbReference>
<protein>
    <recommendedName>
        <fullName evidence="2">VOC domain-containing protein</fullName>
    </recommendedName>
</protein>
<dbReference type="InterPro" id="IPR029068">
    <property type="entry name" value="Glyas_Bleomycin-R_OHBP_Dase"/>
</dbReference>
<proteinExistence type="predicted"/>
<dbReference type="InterPro" id="IPR037523">
    <property type="entry name" value="VOC_core"/>
</dbReference>
<evidence type="ECO:0000313" key="3">
    <source>
        <dbReference type="EMBL" id="OHA29836.1"/>
    </source>
</evidence>
<dbReference type="STRING" id="1802315.A3F51_03910"/>
<dbReference type="SUPFAM" id="SSF54593">
    <property type="entry name" value="Glyoxalase/Bleomycin resistance protein/Dihydroxybiphenyl dioxygenase"/>
    <property type="match status" value="1"/>
</dbReference>
<comment type="caution">
    <text evidence="3">The sequence shown here is derived from an EMBL/GenBank/DDBJ whole genome shotgun (WGS) entry which is preliminary data.</text>
</comment>
<dbReference type="Proteomes" id="UP000178089">
    <property type="component" value="Unassembled WGS sequence"/>
</dbReference>
<sequence length="120" mass="13216">MMQIKGVDFVLYNVSDYKRAVAFYRDVLGLKLSEEYGGYWGEFSIGPITLAIRAGDPVTKGGAVIALAVDDVKKAVEYLKTKKVMIIDEPHEGKVCFKATIADPDGNEIKLHHRKDGTIG</sequence>
<keyword evidence="1" id="KW-0479">Metal-binding</keyword>
<reference evidence="3 4" key="1">
    <citation type="journal article" date="2016" name="Nat. Commun.">
        <title>Thousands of microbial genomes shed light on interconnected biogeochemical processes in an aquifer system.</title>
        <authorList>
            <person name="Anantharaman K."/>
            <person name="Brown C.T."/>
            <person name="Hug L.A."/>
            <person name="Sharon I."/>
            <person name="Castelle C.J."/>
            <person name="Probst A.J."/>
            <person name="Thomas B.C."/>
            <person name="Singh A."/>
            <person name="Wilkins M.J."/>
            <person name="Karaoz U."/>
            <person name="Brodie E.L."/>
            <person name="Williams K.H."/>
            <person name="Hubbard S.S."/>
            <person name="Banfield J.F."/>
        </authorList>
    </citation>
    <scope>NUCLEOTIDE SEQUENCE [LARGE SCALE GENOMIC DNA]</scope>
</reference>
<dbReference type="InterPro" id="IPR051785">
    <property type="entry name" value="MMCE/EMCE_epimerase"/>
</dbReference>
<dbReference type="PANTHER" id="PTHR43048">
    <property type="entry name" value="METHYLMALONYL-COA EPIMERASE"/>
    <property type="match status" value="1"/>
</dbReference>
<dbReference type="AlphaFoldDB" id="A0A1G2N0Z8"/>
<dbReference type="GO" id="GO:0004493">
    <property type="term" value="F:methylmalonyl-CoA epimerase activity"/>
    <property type="evidence" value="ECO:0007669"/>
    <property type="project" value="TreeGrafter"/>
</dbReference>
<dbReference type="GO" id="GO:0046872">
    <property type="term" value="F:metal ion binding"/>
    <property type="evidence" value="ECO:0007669"/>
    <property type="project" value="UniProtKB-KW"/>
</dbReference>
<feature type="domain" description="VOC" evidence="2">
    <location>
        <begin position="6"/>
        <end position="114"/>
    </location>
</feature>
<dbReference type="GO" id="GO:0046491">
    <property type="term" value="P:L-methylmalonyl-CoA metabolic process"/>
    <property type="evidence" value="ECO:0007669"/>
    <property type="project" value="TreeGrafter"/>
</dbReference>
<accession>A0A1G2N0Z8</accession>
<dbReference type="PROSITE" id="PS51819">
    <property type="entry name" value="VOC"/>
    <property type="match status" value="1"/>
</dbReference>
<name>A0A1G2N0Z8_9BACT</name>
<dbReference type="PANTHER" id="PTHR43048:SF3">
    <property type="entry name" value="METHYLMALONYL-COA EPIMERASE, MITOCHONDRIAL"/>
    <property type="match status" value="1"/>
</dbReference>
<gene>
    <name evidence="3" type="ORF">A3F51_03910</name>
</gene>
<dbReference type="Pfam" id="PF00903">
    <property type="entry name" value="Glyoxalase"/>
    <property type="match status" value="1"/>
</dbReference>
<evidence type="ECO:0000313" key="4">
    <source>
        <dbReference type="Proteomes" id="UP000178089"/>
    </source>
</evidence>
<organism evidence="3 4">
    <name type="scientific">Candidatus Taylorbacteria bacterium RIFCSPHIGHO2_12_FULL_45_16</name>
    <dbReference type="NCBI Taxonomy" id="1802315"/>
    <lineage>
        <taxon>Bacteria</taxon>
        <taxon>Candidatus Tayloriibacteriota</taxon>
    </lineage>
</organism>
<dbReference type="EMBL" id="MHRT01000001">
    <property type="protein sequence ID" value="OHA29836.1"/>
    <property type="molecule type" value="Genomic_DNA"/>
</dbReference>
<evidence type="ECO:0000256" key="1">
    <source>
        <dbReference type="ARBA" id="ARBA00022723"/>
    </source>
</evidence>